<accession>A0A0F9RVA5</accession>
<dbReference type="AlphaFoldDB" id="A0A0F9RVA5"/>
<dbReference type="EMBL" id="LAZR01002533">
    <property type="protein sequence ID" value="KKN28816.1"/>
    <property type="molecule type" value="Genomic_DNA"/>
</dbReference>
<comment type="caution">
    <text evidence="1">The sequence shown here is derived from an EMBL/GenBank/DDBJ whole genome shotgun (WGS) entry which is preliminary data.</text>
</comment>
<name>A0A0F9RVA5_9ZZZZ</name>
<protein>
    <submittedName>
        <fullName evidence="1">Uncharacterized protein</fullName>
    </submittedName>
</protein>
<proteinExistence type="predicted"/>
<organism evidence="1">
    <name type="scientific">marine sediment metagenome</name>
    <dbReference type="NCBI Taxonomy" id="412755"/>
    <lineage>
        <taxon>unclassified sequences</taxon>
        <taxon>metagenomes</taxon>
        <taxon>ecological metagenomes</taxon>
    </lineage>
</organism>
<evidence type="ECO:0000313" key="1">
    <source>
        <dbReference type="EMBL" id="KKN28816.1"/>
    </source>
</evidence>
<sequence>MTKPRRHEIKTRWTEVFGNAIQASWPHAASQVIRMVVRPFVRAVGRPVRDHGIVGIKRELG</sequence>
<gene>
    <name evidence="1" type="ORF">LCGC14_0850640</name>
</gene>
<reference evidence="1" key="1">
    <citation type="journal article" date="2015" name="Nature">
        <title>Complex archaea that bridge the gap between prokaryotes and eukaryotes.</title>
        <authorList>
            <person name="Spang A."/>
            <person name="Saw J.H."/>
            <person name="Jorgensen S.L."/>
            <person name="Zaremba-Niedzwiedzka K."/>
            <person name="Martijn J."/>
            <person name="Lind A.E."/>
            <person name="van Eijk R."/>
            <person name="Schleper C."/>
            <person name="Guy L."/>
            <person name="Ettema T.J."/>
        </authorList>
    </citation>
    <scope>NUCLEOTIDE SEQUENCE</scope>
</reference>